<dbReference type="EnsemblFungi" id="PTTG_29085-t43_1">
    <property type="protein sequence ID" value="PTTG_29085-t43_1-p1"/>
    <property type="gene ID" value="PTTG_29085"/>
</dbReference>
<dbReference type="VEuPathDB" id="FungiDB:PTTG_29085"/>
<reference evidence="3" key="4">
    <citation type="submission" date="2025-05" db="UniProtKB">
        <authorList>
            <consortium name="EnsemblFungi"/>
        </authorList>
    </citation>
    <scope>IDENTIFICATION</scope>
    <source>
        <strain evidence="3">isolate 1-1 / race 1 (BBBD)</strain>
    </source>
</reference>
<feature type="region of interest" description="Disordered" evidence="1">
    <location>
        <begin position="220"/>
        <end position="254"/>
    </location>
</feature>
<evidence type="ECO:0000313" key="3">
    <source>
        <dbReference type="EnsemblFungi" id="PTTG_29085-t43_1-p1"/>
    </source>
</evidence>
<feature type="region of interest" description="Disordered" evidence="1">
    <location>
        <begin position="272"/>
        <end position="293"/>
    </location>
</feature>
<name>A0A180G6N7_PUCT1</name>
<reference evidence="3 4" key="3">
    <citation type="journal article" date="2017" name="G3 (Bethesda)">
        <title>Comparative analysis highlights variable genome content of wheat rusts and divergence of the mating loci.</title>
        <authorList>
            <person name="Cuomo C.A."/>
            <person name="Bakkeren G."/>
            <person name="Khalil H.B."/>
            <person name="Panwar V."/>
            <person name="Joly D."/>
            <person name="Linning R."/>
            <person name="Sakthikumar S."/>
            <person name="Song X."/>
            <person name="Adiconis X."/>
            <person name="Fan L."/>
            <person name="Goldberg J.M."/>
            <person name="Levin J.Z."/>
            <person name="Young S."/>
            <person name="Zeng Q."/>
            <person name="Anikster Y."/>
            <person name="Bruce M."/>
            <person name="Wang M."/>
            <person name="Yin C."/>
            <person name="McCallum B."/>
            <person name="Szabo L.J."/>
            <person name="Hulbert S."/>
            <person name="Chen X."/>
            <person name="Fellers J.P."/>
        </authorList>
    </citation>
    <scope>NUCLEOTIDE SEQUENCE</scope>
    <source>
        <strain evidence="4">Isolate 1-1 / race 1 (BBBD)</strain>
        <strain evidence="3">isolate 1-1 / race 1 (BBBD)</strain>
    </source>
</reference>
<keyword evidence="4" id="KW-1185">Reference proteome</keyword>
<evidence type="ECO:0000313" key="4">
    <source>
        <dbReference type="Proteomes" id="UP000005240"/>
    </source>
</evidence>
<dbReference type="Proteomes" id="UP000005240">
    <property type="component" value="Unassembled WGS sequence"/>
</dbReference>
<protein>
    <submittedName>
        <fullName evidence="2 3">Uncharacterized protein</fullName>
    </submittedName>
</protein>
<accession>A0A180G6N7</accession>
<organism evidence="2">
    <name type="scientific">Puccinia triticina (isolate 1-1 / race 1 (BBBD))</name>
    <name type="common">Brown leaf rust fungus</name>
    <dbReference type="NCBI Taxonomy" id="630390"/>
    <lineage>
        <taxon>Eukaryota</taxon>
        <taxon>Fungi</taxon>
        <taxon>Dikarya</taxon>
        <taxon>Basidiomycota</taxon>
        <taxon>Pucciniomycotina</taxon>
        <taxon>Pucciniomycetes</taxon>
        <taxon>Pucciniales</taxon>
        <taxon>Pucciniaceae</taxon>
        <taxon>Puccinia</taxon>
    </lineage>
</organism>
<dbReference type="AlphaFoldDB" id="A0A180G6N7"/>
<evidence type="ECO:0000256" key="1">
    <source>
        <dbReference type="SAM" id="MobiDB-lite"/>
    </source>
</evidence>
<gene>
    <name evidence="2" type="ORF">PTTG_29085</name>
</gene>
<reference evidence="2" key="1">
    <citation type="submission" date="2009-11" db="EMBL/GenBank/DDBJ databases">
        <authorList>
            <consortium name="The Broad Institute Genome Sequencing Platform"/>
            <person name="Ward D."/>
            <person name="Feldgarden M."/>
            <person name="Earl A."/>
            <person name="Young S.K."/>
            <person name="Zeng Q."/>
            <person name="Koehrsen M."/>
            <person name="Alvarado L."/>
            <person name="Berlin A."/>
            <person name="Bochicchio J."/>
            <person name="Borenstein D."/>
            <person name="Chapman S.B."/>
            <person name="Chen Z."/>
            <person name="Engels R."/>
            <person name="Freedman E."/>
            <person name="Gellesch M."/>
            <person name="Goldberg J."/>
            <person name="Griggs A."/>
            <person name="Gujja S."/>
            <person name="Heilman E."/>
            <person name="Heiman D."/>
            <person name="Hepburn T."/>
            <person name="Howarth C."/>
            <person name="Jen D."/>
            <person name="Larson L."/>
            <person name="Lewis B."/>
            <person name="Mehta T."/>
            <person name="Park D."/>
            <person name="Pearson M."/>
            <person name="Roberts A."/>
            <person name="Saif S."/>
            <person name="Shea T."/>
            <person name="Shenoy N."/>
            <person name="Sisk P."/>
            <person name="Stolte C."/>
            <person name="Sykes S."/>
            <person name="Thomson T."/>
            <person name="Walk T."/>
            <person name="White J."/>
            <person name="Yandava C."/>
            <person name="Izard J."/>
            <person name="Baranova O.V."/>
            <person name="Blanton J.M."/>
            <person name="Tanner A.C."/>
            <person name="Dewhirst F.E."/>
            <person name="Haas B."/>
            <person name="Nusbaum C."/>
            <person name="Birren B."/>
        </authorList>
    </citation>
    <scope>NUCLEOTIDE SEQUENCE [LARGE SCALE GENOMIC DNA]</scope>
    <source>
        <strain evidence="2">1-1 BBBD Race 1</strain>
    </source>
</reference>
<reference evidence="2" key="2">
    <citation type="submission" date="2016-05" db="EMBL/GenBank/DDBJ databases">
        <title>Comparative analysis highlights variable genome content of wheat rusts and divergence of the mating loci.</title>
        <authorList>
            <person name="Cuomo C.A."/>
            <person name="Bakkeren G."/>
            <person name="Szabo L."/>
            <person name="Khalil H."/>
            <person name="Joly D."/>
            <person name="Goldberg J."/>
            <person name="Young S."/>
            <person name="Zeng Q."/>
            <person name="Fellers J."/>
        </authorList>
    </citation>
    <scope>NUCLEOTIDE SEQUENCE [LARGE SCALE GENOMIC DNA]</scope>
    <source>
        <strain evidence="2">1-1 BBBD Race 1</strain>
    </source>
</reference>
<sequence length="367" mass="41297">MPAYKGPIKGVKIKPLDKELCFDGTNITIENFINMYENVGSTDGASSIDLVRQVVSFLKGEAIKEEVEQMEAYRNQNWEDLKKQLLDRYGSPLPLVRYTRRDLTQLVNNSIQAGGIKTSEDFRLFNNKYSVITNDLLRMKQCSHLEEFREFLLDALSPELESAVTKELIKCNEMLASEDGGMILPLTATIFSFIVREVHSASVMERRKLFKMALPQDQKDSTLPVTKAPPSASQPMAPPSRFQPQTTISQAPKSTDQKLEEITKQLAALSAGNSAPPHLIGTNPGKQHTPSPRKNPDFKCFYCFQNTHRARKCAVLNYDIEIGSVIKDGNQYKLPDNSTIPWDTSRPIKPIVDQFSKDRISASPNRT</sequence>
<feature type="compositionally biased region" description="Polar residues" evidence="1">
    <location>
        <begin position="242"/>
        <end position="254"/>
    </location>
</feature>
<dbReference type="STRING" id="630390.A0A180G6N7"/>
<evidence type="ECO:0000313" key="2">
    <source>
        <dbReference type="EMBL" id="OAV88274.1"/>
    </source>
</evidence>
<proteinExistence type="predicted"/>
<dbReference type="EMBL" id="ADAS02000191">
    <property type="protein sequence ID" value="OAV88274.1"/>
    <property type="molecule type" value="Genomic_DNA"/>
</dbReference>
<dbReference type="OrthoDB" id="3268646at2759"/>